<comment type="caution">
    <text evidence="2">The sequence shown here is derived from an EMBL/GenBank/DDBJ whole genome shotgun (WGS) entry which is preliminary data.</text>
</comment>
<dbReference type="Proteomes" id="UP000829384">
    <property type="component" value="Unassembled WGS sequence"/>
</dbReference>
<sequence>MNGYVRTMLSLTIALTLTTPAHSAGVSGSLNDFFNGLGYGTNVTDPASFKGQSANYYSGGNLFVRSPIRDAQLVSVQMPRIAAGCGGIDMFMGGFSHINSDALVQQGKAIIANAAPFAVDLALQTWAPQIKQIKDTLTAIADKYLNQSINSCETAQASVSALAGFAGVGSQKYICATMGTQNNAFADWVSGQQECGAGGQADNQLNNAKNDPALKEMVRKNTNIVWAAIMKNSFLATDPTLAEFLMSISGTYIYDASGNPRGYGSLLTDNNNLINSLLEGGKAESYQCTNHAIDQCLAPTQQMITIQSNHGLQYRVETLLRGIASKMQNDQPLNDSDKSLLEYTSLPVMTFLRTELEAGLAPQTKTYAKIISVQFITLYLQNMLAIVKSSITATNNDPKDIDRIEKDIINANRFLDGLTMKAQEEAIAQHQLIMQNQQIKQQITGTMSAKAKANLNFGGK</sequence>
<feature type="chain" id="PRO_5046427416" evidence="1">
    <location>
        <begin position="24"/>
        <end position="460"/>
    </location>
</feature>
<name>A0ABS9R0M6_9GAMM</name>
<organism evidence="2 3">
    <name type="scientific">Shewanella cutis</name>
    <dbReference type="NCBI Taxonomy" id="2766780"/>
    <lineage>
        <taxon>Bacteria</taxon>
        <taxon>Pseudomonadati</taxon>
        <taxon>Pseudomonadota</taxon>
        <taxon>Gammaproteobacteria</taxon>
        <taxon>Alteromonadales</taxon>
        <taxon>Shewanellaceae</taxon>
        <taxon>Shewanella</taxon>
    </lineage>
</organism>
<evidence type="ECO:0000256" key="1">
    <source>
        <dbReference type="SAM" id="SignalP"/>
    </source>
</evidence>
<keyword evidence="1" id="KW-0732">Signal</keyword>
<dbReference type="RefSeq" id="WP_240132486.1">
    <property type="nucleotide sequence ID" value="NZ_JACSDI010000023.1"/>
</dbReference>
<dbReference type="InterPro" id="IPR010927">
    <property type="entry name" value="T4SS_TraH"/>
</dbReference>
<evidence type="ECO:0000313" key="3">
    <source>
        <dbReference type="Proteomes" id="UP000829384"/>
    </source>
</evidence>
<gene>
    <name evidence="2" type="ORF">H9J30_19240</name>
</gene>
<feature type="signal peptide" evidence="1">
    <location>
        <begin position="1"/>
        <end position="23"/>
    </location>
</feature>
<dbReference type="Pfam" id="PF06122">
    <property type="entry name" value="TraH"/>
    <property type="match status" value="1"/>
</dbReference>
<accession>A0ABS9R0M6</accession>
<reference evidence="2 3" key="1">
    <citation type="submission" date="2020-08" db="EMBL/GenBank/DDBJ databases">
        <title>Whole genome sequence of Shewanella sp strain PS-2.</title>
        <authorList>
            <person name="Das S.K."/>
        </authorList>
    </citation>
    <scope>NUCLEOTIDE SEQUENCE [LARGE SCALE GENOMIC DNA]</scope>
    <source>
        <strain evidence="2 3">PS-2</strain>
    </source>
</reference>
<keyword evidence="3" id="KW-1185">Reference proteome</keyword>
<evidence type="ECO:0000313" key="2">
    <source>
        <dbReference type="EMBL" id="MCG9966032.1"/>
    </source>
</evidence>
<proteinExistence type="predicted"/>
<dbReference type="EMBL" id="JACSDI010000023">
    <property type="protein sequence ID" value="MCG9966032.1"/>
    <property type="molecule type" value="Genomic_DNA"/>
</dbReference>
<protein>
    <submittedName>
        <fullName evidence="2">Conjugal transfer protein TraH</fullName>
    </submittedName>
</protein>